<keyword evidence="10" id="KW-1185">Reference proteome</keyword>
<name>A0A7J8ZSS8_9ROSI</name>
<dbReference type="SUPFAM" id="SSF51905">
    <property type="entry name" value="FAD/NAD(P)-binding domain"/>
    <property type="match status" value="2"/>
</dbReference>
<keyword evidence="7 8" id="KW-0503">Monooxygenase</keyword>
<comment type="cofactor">
    <cofactor evidence="1 8">
        <name>FAD</name>
        <dbReference type="ChEBI" id="CHEBI:57692"/>
    </cofactor>
</comment>
<evidence type="ECO:0000256" key="2">
    <source>
        <dbReference type="ARBA" id="ARBA00009183"/>
    </source>
</evidence>
<accession>A0A7J8ZSS8</accession>
<keyword evidence="4 8" id="KW-0274">FAD</keyword>
<keyword evidence="5" id="KW-0521">NADP</keyword>
<dbReference type="EMBL" id="JABEZV010000007">
    <property type="protein sequence ID" value="MBA0714857.1"/>
    <property type="molecule type" value="Genomic_DNA"/>
</dbReference>
<sequence length="515" mass="58427">MGQSYNVAVIGAGTAGLVTARELQREGHRVTVFEKANKVGGTWLYDSLVESDLLGLDPNREIVHSSLYKSLRTNLPRQVMGFLDYPFVKRESGDTRPFPGHEEVLRFLQDFARDFGLMELIRFGHEVIRVELVDEVSHEWVVESRTRETESRWESKEEVFEAVVICNGKNTEPKVAEFPGISLMPLHQLSVTTTASKYMNIVSLCCSCWDTWPGLQMHSHNYRTPEQFENKIVVLIGNGPSATDILREISPLAKQVHLAFRGSDIMLINLKNYDNAWPHSPIDCAHEDGKVVFQDGSIVEADVIIHCTGYKFHLPFLKSNGIVTVDDNRVGPLYKHIFPPSLAPWLSFVGLNYRVSFYLPFDQNVSWELNVTSEQEVAVSSPNAMSHPSEFCSNVSLIAKAFALVFRVMELQAIWVAKVLSGKVKLPTQEAMAASVEEFYEQMEKAGWPKYHTHSLQNDEGEYASWLAAQSDIRPPKSWEEITFFSFVKGIFGHGENFRDTWDVDKWIQEIESSD</sequence>
<dbReference type="FunFam" id="3.50.50.60:FF:000138">
    <property type="entry name" value="Flavin-containing monooxygenase"/>
    <property type="match status" value="1"/>
</dbReference>
<comment type="caution">
    <text evidence="9">The sequence shown here is derived from an EMBL/GenBank/DDBJ whole genome shotgun (WGS) entry which is preliminary data.</text>
</comment>
<dbReference type="GO" id="GO:0004499">
    <property type="term" value="F:N,N-dimethylaniline monooxygenase activity"/>
    <property type="evidence" value="ECO:0007669"/>
    <property type="project" value="InterPro"/>
</dbReference>
<dbReference type="InterPro" id="IPR000960">
    <property type="entry name" value="Flavin_mOase"/>
</dbReference>
<evidence type="ECO:0000256" key="3">
    <source>
        <dbReference type="ARBA" id="ARBA00022630"/>
    </source>
</evidence>
<organism evidence="9 10">
    <name type="scientific">Gossypium laxum</name>
    <dbReference type="NCBI Taxonomy" id="34288"/>
    <lineage>
        <taxon>Eukaryota</taxon>
        <taxon>Viridiplantae</taxon>
        <taxon>Streptophyta</taxon>
        <taxon>Embryophyta</taxon>
        <taxon>Tracheophyta</taxon>
        <taxon>Spermatophyta</taxon>
        <taxon>Magnoliopsida</taxon>
        <taxon>eudicotyledons</taxon>
        <taxon>Gunneridae</taxon>
        <taxon>Pentapetalae</taxon>
        <taxon>rosids</taxon>
        <taxon>malvids</taxon>
        <taxon>Malvales</taxon>
        <taxon>Malvaceae</taxon>
        <taxon>Malvoideae</taxon>
        <taxon>Gossypium</taxon>
    </lineage>
</organism>
<dbReference type="PIRSF" id="PIRSF000332">
    <property type="entry name" value="FMO"/>
    <property type="match status" value="1"/>
</dbReference>
<evidence type="ECO:0000256" key="7">
    <source>
        <dbReference type="ARBA" id="ARBA00023033"/>
    </source>
</evidence>
<comment type="similarity">
    <text evidence="2 8">Belongs to the FMO family.</text>
</comment>
<reference evidence="9 10" key="1">
    <citation type="journal article" date="2019" name="Genome Biol. Evol.">
        <title>Insights into the evolution of the New World diploid cottons (Gossypium, subgenus Houzingenia) based on genome sequencing.</title>
        <authorList>
            <person name="Grover C.E."/>
            <person name="Arick M.A. 2nd"/>
            <person name="Thrash A."/>
            <person name="Conover J.L."/>
            <person name="Sanders W.S."/>
            <person name="Peterson D.G."/>
            <person name="Frelichowski J.E."/>
            <person name="Scheffler J.A."/>
            <person name="Scheffler B.E."/>
            <person name="Wendel J.F."/>
        </authorList>
    </citation>
    <scope>NUCLEOTIDE SEQUENCE [LARGE SCALE GENOMIC DNA]</scope>
    <source>
        <strain evidence="9">4</strain>
        <tissue evidence="9">Leaf</tissue>
    </source>
</reference>
<keyword evidence="6 8" id="KW-0560">Oxidoreductase</keyword>
<evidence type="ECO:0000256" key="4">
    <source>
        <dbReference type="ARBA" id="ARBA00022827"/>
    </source>
</evidence>
<evidence type="ECO:0000256" key="8">
    <source>
        <dbReference type="RuleBase" id="RU361177"/>
    </source>
</evidence>
<protein>
    <recommendedName>
        <fullName evidence="8">Flavin-containing monooxygenase</fullName>
        <ecNumber evidence="8">1.-.-.-</ecNumber>
    </recommendedName>
</protein>
<dbReference type="Gene3D" id="3.50.50.60">
    <property type="entry name" value="FAD/NAD(P)-binding domain"/>
    <property type="match status" value="3"/>
</dbReference>
<dbReference type="AlphaFoldDB" id="A0A7J8ZSS8"/>
<evidence type="ECO:0000313" key="9">
    <source>
        <dbReference type="EMBL" id="MBA0714857.1"/>
    </source>
</evidence>
<dbReference type="InterPro" id="IPR036188">
    <property type="entry name" value="FAD/NAD-bd_sf"/>
</dbReference>
<keyword evidence="3 8" id="KW-0285">Flavoprotein</keyword>
<dbReference type="InterPro" id="IPR050346">
    <property type="entry name" value="FMO-like"/>
</dbReference>
<dbReference type="Proteomes" id="UP000593574">
    <property type="component" value="Unassembled WGS sequence"/>
</dbReference>
<dbReference type="InterPro" id="IPR020946">
    <property type="entry name" value="Flavin_mOase-like"/>
</dbReference>
<evidence type="ECO:0000256" key="6">
    <source>
        <dbReference type="ARBA" id="ARBA00023002"/>
    </source>
</evidence>
<evidence type="ECO:0000313" key="10">
    <source>
        <dbReference type="Proteomes" id="UP000593574"/>
    </source>
</evidence>
<gene>
    <name evidence="9" type="ORF">Golax_013805</name>
</gene>
<evidence type="ECO:0000256" key="5">
    <source>
        <dbReference type="ARBA" id="ARBA00022857"/>
    </source>
</evidence>
<evidence type="ECO:0000256" key="1">
    <source>
        <dbReference type="ARBA" id="ARBA00001974"/>
    </source>
</evidence>
<dbReference type="GO" id="GO:0050660">
    <property type="term" value="F:flavin adenine dinucleotide binding"/>
    <property type="evidence" value="ECO:0007669"/>
    <property type="project" value="InterPro"/>
</dbReference>
<dbReference type="PRINTS" id="PR00370">
    <property type="entry name" value="FMOXYGENASE"/>
</dbReference>
<dbReference type="Pfam" id="PF00743">
    <property type="entry name" value="FMO-like"/>
    <property type="match status" value="3"/>
</dbReference>
<dbReference type="PANTHER" id="PTHR23023">
    <property type="entry name" value="DIMETHYLANILINE MONOOXYGENASE"/>
    <property type="match status" value="1"/>
</dbReference>
<dbReference type="GO" id="GO:0050661">
    <property type="term" value="F:NADP binding"/>
    <property type="evidence" value="ECO:0007669"/>
    <property type="project" value="InterPro"/>
</dbReference>
<dbReference type="EC" id="1.-.-.-" evidence="8"/>
<proteinExistence type="inferred from homology"/>